<keyword evidence="2" id="KW-1185">Reference proteome</keyword>
<organism evidence="1 2">
    <name type="scientific">Brucella cytisi</name>
    <dbReference type="NCBI Taxonomy" id="407152"/>
    <lineage>
        <taxon>Bacteria</taxon>
        <taxon>Pseudomonadati</taxon>
        <taxon>Pseudomonadota</taxon>
        <taxon>Alphaproteobacteria</taxon>
        <taxon>Hyphomicrobiales</taxon>
        <taxon>Brucellaceae</taxon>
        <taxon>Brucella/Ochrobactrum group</taxon>
        <taxon>Brucella</taxon>
    </lineage>
</organism>
<dbReference type="Proteomes" id="UP000182985">
    <property type="component" value="Unassembled WGS sequence"/>
</dbReference>
<protein>
    <submittedName>
        <fullName evidence="1">Uncharacterized protein</fullName>
    </submittedName>
</protein>
<gene>
    <name evidence="1" type="ORF">BLA27_18520</name>
</gene>
<evidence type="ECO:0000313" key="2">
    <source>
        <dbReference type="Proteomes" id="UP000182985"/>
    </source>
</evidence>
<name>A0A1J6HI78_9HYPH</name>
<dbReference type="EMBL" id="MOEC01000020">
    <property type="protein sequence ID" value="OIS92099.1"/>
    <property type="molecule type" value="Genomic_DNA"/>
</dbReference>
<dbReference type="AlphaFoldDB" id="A0A1J6HI78"/>
<evidence type="ECO:0000313" key="1">
    <source>
        <dbReference type="EMBL" id="OIS92099.1"/>
    </source>
</evidence>
<reference evidence="1 2" key="1">
    <citation type="submission" date="2016-10" db="EMBL/GenBank/DDBJ databases">
        <title>The Draft Genome Sequence of the Potato Rhizosphere Bacteria Ochrobactrum sp. IPA7.2.</title>
        <authorList>
            <person name="Gogoleva N.E."/>
            <person name="Khlopko Y.A."/>
            <person name="Burygin G.L."/>
            <person name="Plotnikov A.O."/>
        </authorList>
    </citation>
    <scope>NUCLEOTIDE SEQUENCE [LARGE SCALE GENOMIC DNA]</scope>
    <source>
        <strain evidence="1 2">IPA7.2</strain>
    </source>
</reference>
<accession>A0A1J6HI78</accession>
<proteinExistence type="predicted"/>
<sequence>MNGRYEGWKLPGRIASSFQPFETKSEKLESRPSRMAARALEVIKPALNEGAFARSERITFNCVLRTGGPMNSDVRQNYFTLKAEIKSAIGLTPSTGEPLVLDARTR</sequence>
<comment type="caution">
    <text evidence="1">The sequence shown here is derived from an EMBL/GenBank/DDBJ whole genome shotgun (WGS) entry which is preliminary data.</text>
</comment>